<name>A0A9P7IKR1_9HYPO</name>
<dbReference type="SUPFAM" id="SSF51621">
    <property type="entry name" value="Phosphoenolpyruvate/pyruvate domain"/>
    <property type="match status" value="1"/>
</dbReference>
<dbReference type="Gene3D" id="3.20.20.60">
    <property type="entry name" value="Phosphoenolpyruvate-binding domains"/>
    <property type="match status" value="1"/>
</dbReference>
<organism evidence="6 7">
    <name type="scientific">Fusarium xylarioides</name>
    <dbReference type="NCBI Taxonomy" id="221167"/>
    <lineage>
        <taxon>Eukaryota</taxon>
        <taxon>Fungi</taxon>
        <taxon>Dikarya</taxon>
        <taxon>Ascomycota</taxon>
        <taxon>Pezizomycotina</taxon>
        <taxon>Sordariomycetes</taxon>
        <taxon>Hypocreomycetidae</taxon>
        <taxon>Hypocreales</taxon>
        <taxon>Nectriaceae</taxon>
        <taxon>Fusarium</taxon>
        <taxon>Fusarium fujikuroi species complex</taxon>
    </lineage>
</organism>
<dbReference type="InterPro" id="IPR015813">
    <property type="entry name" value="Pyrv/PenolPyrv_kinase-like_dom"/>
</dbReference>
<dbReference type="EMBL" id="JADFTT010000033">
    <property type="protein sequence ID" value="KAG5771769.1"/>
    <property type="molecule type" value="Genomic_DNA"/>
</dbReference>
<dbReference type="InterPro" id="IPR005000">
    <property type="entry name" value="Aldolase/citrate-lyase_domain"/>
</dbReference>
<evidence type="ECO:0000256" key="4">
    <source>
        <dbReference type="SAM" id="MobiDB-lite"/>
    </source>
</evidence>
<evidence type="ECO:0000256" key="2">
    <source>
        <dbReference type="ARBA" id="ARBA00022723"/>
    </source>
</evidence>
<comment type="similarity">
    <text evidence="1">Belongs to the HpcH/HpaI aldolase family.</text>
</comment>
<dbReference type="Proteomes" id="UP000750502">
    <property type="component" value="Unassembled WGS sequence"/>
</dbReference>
<dbReference type="InterPro" id="IPR050251">
    <property type="entry name" value="HpcH-HpaI_aldolase"/>
</dbReference>
<reference evidence="6" key="1">
    <citation type="journal article" date="2020" name="bioRxiv">
        <title>Historical genomics reveals the evolutionary mechanisms behind multiple outbreaks of the host-specific coffee wilt pathogen Fusarium xylarioides.</title>
        <authorList>
            <person name="Peck D."/>
            <person name="Nowell R.W."/>
            <person name="Flood J."/>
            <person name="Ryan M.J."/>
            <person name="Barraclough T.G."/>
        </authorList>
    </citation>
    <scope>NUCLEOTIDE SEQUENCE</scope>
    <source>
        <strain evidence="6">IMI 127659i</strain>
    </source>
</reference>
<protein>
    <recommendedName>
        <fullName evidence="5">HpcH/HpaI aldolase/citrate lyase domain-containing protein</fullName>
    </recommendedName>
</protein>
<dbReference type="PANTHER" id="PTHR30502">
    <property type="entry name" value="2-KETO-3-DEOXY-L-RHAMNONATE ALDOLASE"/>
    <property type="match status" value="1"/>
</dbReference>
<accession>A0A9P7IKR1</accession>
<evidence type="ECO:0000313" key="7">
    <source>
        <dbReference type="Proteomes" id="UP000750502"/>
    </source>
</evidence>
<feature type="domain" description="HpcH/HpaI aldolase/citrate lyase" evidence="5">
    <location>
        <begin position="1"/>
        <end position="150"/>
    </location>
</feature>
<reference evidence="6" key="2">
    <citation type="submission" date="2020-10" db="EMBL/GenBank/DDBJ databases">
        <authorList>
            <person name="Peck L.D."/>
            <person name="Nowell R.W."/>
            <person name="Flood J."/>
            <person name="Ryan M.J."/>
            <person name="Barraclough T.G."/>
        </authorList>
    </citation>
    <scope>NUCLEOTIDE SEQUENCE</scope>
    <source>
        <strain evidence="6">IMI 127659i</strain>
    </source>
</reference>
<dbReference type="AlphaFoldDB" id="A0A9P7IKR1"/>
<evidence type="ECO:0000256" key="3">
    <source>
        <dbReference type="ARBA" id="ARBA00023239"/>
    </source>
</evidence>
<dbReference type="InterPro" id="IPR040442">
    <property type="entry name" value="Pyrv_kinase-like_dom_sf"/>
</dbReference>
<dbReference type="Pfam" id="PF03328">
    <property type="entry name" value="HpcH_HpaI"/>
    <property type="match status" value="1"/>
</dbReference>
<keyword evidence="3" id="KW-0456">Lyase</keyword>
<dbReference type="OrthoDB" id="1621678at2759"/>
<dbReference type="PANTHER" id="PTHR30502:SF0">
    <property type="entry name" value="PHOSPHOENOLPYRUVATE CARBOXYLASE FAMILY PROTEIN"/>
    <property type="match status" value="1"/>
</dbReference>
<feature type="region of interest" description="Disordered" evidence="4">
    <location>
        <begin position="168"/>
        <end position="202"/>
    </location>
</feature>
<proteinExistence type="inferred from homology"/>
<sequence length="202" mass="21986">MVPMCETKEQAIQIVKSAKYPSKSYPNGFRGTGAMFAPAAFNLPGRDYLLNANNNVMIFVQIESRKGVENVEEIANVDGIDMLFIRPNDLASSLGYVAFDHAEVQQSTQRILDATLAAGKHAGHFALDAATAAQRYEQGFHFVNCGADIVALTSQMSAETRKIKDLTKKDLGGSDTNGSSLESGLQRSEGRENDSVDAMQRY</sequence>
<dbReference type="GO" id="GO:0005737">
    <property type="term" value="C:cytoplasm"/>
    <property type="evidence" value="ECO:0007669"/>
    <property type="project" value="TreeGrafter"/>
</dbReference>
<evidence type="ECO:0000313" key="6">
    <source>
        <dbReference type="EMBL" id="KAG5771769.1"/>
    </source>
</evidence>
<feature type="compositionally biased region" description="Polar residues" evidence="4">
    <location>
        <begin position="174"/>
        <end position="186"/>
    </location>
</feature>
<keyword evidence="7" id="KW-1185">Reference proteome</keyword>
<evidence type="ECO:0000256" key="1">
    <source>
        <dbReference type="ARBA" id="ARBA00005568"/>
    </source>
</evidence>
<evidence type="ECO:0000259" key="5">
    <source>
        <dbReference type="Pfam" id="PF03328"/>
    </source>
</evidence>
<comment type="caution">
    <text evidence="6">The sequence shown here is derived from an EMBL/GenBank/DDBJ whole genome shotgun (WGS) entry which is preliminary data.</text>
</comment>
<dbReference type="GO" id="GO:0046872">
    <property type="term" value="F:metal ion binding"/>
    <property type="evidence" value="ECO:0007669"/>
    <property type="project" value="UniProtKB-KW"/>
</dbReference>
<gene>
    <name evidence="6" type="ORF">H9Q72_001838</name>
</gene>
<keyword evidence="2" id="KW-0479">Metal-binding</keyword>
<dbReference type="GO" id="GO:0016832">
    <property type="term" value="F:aldehyde-lyase activity"/>
    <property type="evidence" value="ECO:0007669"/>
    <property type="project" value="TreeGrafter"/>
</dbReference>